<dbReference type="EMBL" id="CADCWP010000229">
    <property type="protein sequence ID" value="CAA9579443.1"/>
    <property type="molecule type" value="Genomic_DNA"/>
</dbReference>
<evidence type="ECO:0000313" key="2">
    <source>
        <dbReference type="EMBL" id="CAA9579443.1"/>
    </source>
</evidence>
<dbReference type="AlphaFoldDB" id="A0A6J4VLB2"/>
<reference evidence="2" key="1">
    <citation type="submission" date="2020-02" db="EMBL/GenBank/DDBJ databases">
        <authorList>
            <person name="Meier V. D."/>
        </authorList>
    </citation>
    <scope>NUCLEOTIDE SEQUENCE</scope>
    <source>
        <strain evidence="2">AVDCRST_MAG86</strain>
    </source>
</reference>
<name>A0A6J4VLB2_9DEIN</name>
<feature type="non-terminal residue" evidence="2">
    <location>
        <position position="35"/>
    </location>
</feature>
<evidence type="ECO:0000256" key="1">
    <source>
        <dbReference type="SAM" id="MobiDB-lite"/>
    </source>
</evidence>
<proteinExistence type="predicted"/>
<accession>A0A6J4VLB2</accession>
<organism evidence="2">
    <name type="scientific">uncultured Truepera sp</name>
    <dbReference type="NCBI Taxonomy" id="543023"/>
    <lineage>
        <taxon>Bacteria</taxon>
        <taxon>Thermotogati</taxon>
        <taxon>Deinococcota</taxon>
        <taxon>Deinococci</taxon>
        <taxon>Trueperales</taxon>
        <taxon>Trueperaceae</taxon>
        <taxon>Truepera</taxon>
        <taxon>environmental samples</taxon>
    </lineage>
</organism>
<feature type="region of interest" description="Disordered" evidence="1">
    <location>
        <begin position="1"/>
        <end position="35"/>
    </location>
</feature>
<gene>
    <name evidence="2" type="ORF">AVDCRST_MAG86-2617</name>
</gene>
<feature type="non-terminal residue" evidence="2">
    <location>
        <position position="1"/>
    </location>
</feature>
<sequence length="35" mass="3836">EPSGPDQHQLRGPRRLFFGREPTLLGGAHPLGSRV</sequence>
<protein>
    <submittedName>
        <fullName evidence="2">Uncharacterized protein</fullName>
    </submittedName>
</protein>